<dbReference type="EMBL" id="BMAV01023231">
    <property type="protein sequence ID" value="GFY78831.1"/>
    <property type="molecule type" value="Genomic_DNA"/>
</dbReference>
<dbReference type="AlphaFoldDB" id="A0A8X7CS30"/>
<evidence type="ECO:0000256" key="1">
    <source>
        <dbReference type="SAM" id="MobiDB-lite"/>
    </source>
</evidence>
<accession>A0A8X7CS30</accession>
<name>A0A8X7CS30_9ARAC</name>
<gene>
    <name evidence="2" type="primary">AVEN_184253_1</name>
    <name evidence="2" type="ORF">TNIN_2121</name>
</gene>
<evidence type="ECO:0000313" key="2">
    <source>
        <dbReference type="EMBL" id="GFY78831.1"/>
    </source>
</evidence>
<proteinExistence type="predicted"/>
<feature type="region of interest" description="Disordered" evidence="1">
    <location>
        <begin position="1"/>
        <end position="22"/>
    </location>
</feature>
<feature type="region of interest" description="Disordered" evidence="1">
    <location>
        <begin position="50"/>
        <end position="71"/>
    </location>
</feature>
<evidence type="ECO:0000313" key="3">
    <source>
        <dbReference type="Proteomes" id="UP000886998"/>
    </source>
</evidence>
<dbReference type="Proteomes" id="UP000886998">
    <property type="component" value="Unassembled WGS sequence"/>
</dbReference>
<feature type="compositionally biased region" description="Pro residues" evidence="1">
    <location>
        <begin position="157"/>
        <end position="166"/>
    </location>
</feature>
<protein>
    <submittedName>
        <fullName evidence="2">Uncharacterized protein</fullName>
    </submittedName>
</protein>
<keyword evidence="3" id="KW-1185">Reference proteome</keyword>
<reference evidence="2" key="1">
    <citation type="submission" date="2020-08" db="EMBL/GenBank/DDBJ databases">
        <title>Multicomponent nature underlies the extraordinary mechanical properties of spider dragline silk.</title>
        <authorList>
            <person name="Kono N."/>
            <person name="Nakamura H."/>
            <person name="Mori M."/>
            <person name="Yoshida Y."/>
            <person name="Ohtoshi R."/>
            <person name="Malay A.D."/>
            <person name="Moran D.A.P."/>
            <person name="Tomita M."/>
            <person name="Numata K."/>
            <person name="Arakawa K."/>
        </authorList>
    </citation>
    <scope>NUCLEOTIDE SEQUENCE</scope>
</reference>
<comment type="caution">
    <text evidence="2">The sequence shown here is derived from an EMBL/GenBank/DDBJ whole genome shotgun (WGS) entry which is preliminary data.</text>
</comment>
<feature type="compositionally biased region" description="Basic and acidic residues" evidence="1">
    <location>
        <begin position="10"/>
        <end position="20"/>
    </location>
</feature>
<sequence length="198" mass="22207">MPPKVKKKNGNQDDWRKHDTYQTGVSYSRIPTRSQTAFVRVENGKKELDLFSNPRQHQPPNKPHLLATMKGGYGNIPRTIITRSTAERLPPTETLYEALEDYKNYQPPETADSSEFQKEATHVQPKTAIEGKASTEQQETKPAILGKVKKPTISQPHLPPKVPPPELDTSKSQVSDIPHSDVILADVPPELKAEEDDL</sequence>
<organism evidence="2 3">
    <name type="scientific">Trichonephila inaurata madagascariensis</name>
    <dbReference type="NCBI Taxonomy" id="2747483"/>
    <lineage>
        <taxon>Eukaryota</taxon>
        <taxon>Metazoa</taxon>
        <taxon>Ecdysozoa</taxon>
        <taxon>Arthropoda</taxon>
        <taxon>Chelicerata</taxon>
        <taxon>Arachnida</taxon>
        <taxon>Araneae</taxon>
        <taxon>Araneomorphae</taxon>
        <taxon>Entelegynae</taxon>
        <taxon>Araneoidea</taxon>
        <taxon>Nephilidae</taxon>
        <taxon>Trichonephila</taxon>
        <taxon>Trichonephila inaurata</taxon>
    </lineage>
</organism>
<feature type="region of interest" description="Disordered" evidence="1">
    <location>
        <begin position="105"/>
        <end position="198"/>
    </location>
</feature>